<feature type="domain" description="HTH tetR-type" evidence="5">
    <location>
        <begin position="14"/>
        <end position="74"/>
    </location>
</feature>
<evidence type="ECO:0000313" key="6">
    <source>
        <dbReference type="EMBL" id="MFC3766444.1"/>
    </source>
</evidence>
<dbReference type="InterPro" id="IPR009057">
    <property type="entry name" value="Homeodomain-like_sf"/>
</dbReference>
<feature type="DNA-binding region" description="H-T-H motif" evidence="4">
    <location>
        <begin position="37"/>
        <end position="56"/>
    </location>
</feature>
<evidence type="ECO:0000313" key="7">
    <source>
        <dbReference type="Proteomes" id="UP001595699"/>
    </source>
</evidence>
<keyword evidence="2 4" id="KW-0238">DNA-binding</keyword>
<gene>
    <name evidence="6" type="ORF">ACFOUW_36845</name>
</gene>
<dbReference type="EMBL" id="JBHRZH010000055">
    <property type="protein sequence ID" value="MFC3766444.1"/>
    <property type="molecule type" value="Genomic_DNA"/>
</dbReference>
<evidence type="ECO:0000259" key="5">
    <source>
        <dbReference type="PROSITE" id="PS50977"/>
    </source>
</evidence>
<dbReference type="PANTHER" id="PTHR47506">
    <property type="entry name" value="TRANSCRIPTIONAL REGULATORY PROTEIN"/>
    <property type="match status" value="1"/>
</dbReference>
<evidence type="ECO:0000256" key="1">
    <source>
        <dbReference type="ARBA" id="ARBA00023015"/>
    </source>
</evidence>
<reference evidence="7" key="1">
    <citation type="journal article" date="2019" name="Int. J. Syst. Evol. Microbiol.">
        <title>The Global Catalogue of Microorganisms (GCM) 10K type strain sequencing project: providing services to taxonomists for standard genome sequencing and annotation.</title>
        <authorList>
            <consortium name="The Broad Institute Genomics Platform"/>
            <consortium name="The Broad Institute Genome Sequencing Center for Infectious Disease"/>
            <person name="Wu L."/>
            <person name="Ma J."/>
        </authorList>
    </citation>
    <scope>NUCLEOTIDE SEQUENCE [LARGE SCALE GENOMIC DNA]</scope>
    <source>
        <strain evidence="7">CGMCC 4.7241</strain>
    </source>
</reference>
<dbReference type="Pfam" id="PF00440">
    <property type="entry name" value="TetR_N"/>
    <property type="match status" value="1"/>
</dbReference>
<sequence>MPKERDGGHAKKPRLSKDDWTAAALSALGRGGIAAVAVEPLAARLGATKGSAYWHFPNREALLRATLERWEQEHTEAVITAVEAESDPERRLRALFHAVLSHVRRDAVELALLSSADDPLVGPVLERVTERRMSYLAKMFADLGFSRAEARRRASIAYTTYLGHTYLALTSPQRLPKSRAAMDSYIDNLAVILTTSTTSSTT</sequence>
<keyword evidence="7" id="KW-1185">Reference proteome</keyword>
<evidence type="ECO:0000256" key="4">
    <source>
        <dbReference type="PROSITE-ProRule" id="PRU00335"/>
    </source>
</evidence>
<dbReference type="RefSeq" id="WP_205121948.1">
    <property type="nucleotide sequence ID" value="NZ_JAFBCM010000001.1"/>
</dbReference>
<organism evidence="6 7">
    <name type="scientific">Tenggerimyces flavus</name>
    <dbReference type="NCBI Taxonomy" id="1708749"/>
    <lineage>
        <taxon>Bacteria</taxon>
        <taxon>Bacillati</taxon>
        <taxon>Actinomycetota</taxon>
        <taxon>Actinomycetes</taxon>
        <taxon>Propionibacteriales</taxon>
        <taxon>Nocardioidaceae</taxon>
        <taxon>Tenggerimyces</taxon>
    </lineage>
</organism>
<dbReference type="Proteomes" id="UP001595699">
    <property type="component" value="Unassembled WGS sequence"/>
</dbReference>
<evidence type="ECO:0000256" key="2">
    <source>
        <dbReference type="ARBA" id="ARBA00023125"/>
    </source>
</evidence>
<dbReference type="PROSITE" id="PS50977">
    <property type="entry name" value="HTH_TETR_2"/>
    <property type="match status" value="1"/>
</dbReference>
<dbReference type="Gene3D" id="1.10.357.10">
    <property type="entry name" value="Tetracycline Repressor, domain 2"/>
    <property type="match status" value="1"/>
</dbReference>
<dbReference type="Gene3D" id="1.10.10.60">
    <property type="entry name" value="Homeodomain-like"/>
    <property type="match status" value="1"/>
</dbReference>
<accession>A0ABV7YNK4</accession>
<dbReference type="SUPFAM" id="SSF46689">
    <property type="entry name" value="Homeodomain-like"/>
    <property type="match status" value="1"/>
</dbReference>
<comment type="caution">
    <text evidence="6">The sequence shown here is derived from an EMBL/GenBank/DDBJ whole genome shotgun (WGS) entry which is preliminary data.</text>
</comment>
<protein>
    <submittedName>
        <fullName evidence="6">TetR/AcrR family transcriptional regulator</fullName>
    </submittedName>
</protein>
<name>A0ABV7YNK4_9ACTN</name>
<keyword evidence="3" id="KW-0804">Transcription</keyword>
<proteinExistence type="predicted"/>
<keyword evidence="1" id="KW-0805">Transcription regulation</keyword>
<dbReference type="PANTHER" id="PTHR47506:SF1">
    <property type="entry name" value="HTH-TYPE TRANSCRIPTIONAL REGULATOR YJDC"/>
    <property type="match status" value="1"/>
</dbReference>
<dbReference type="InterPro" id="IPR001647">
    <property type="entry name" value="HTH_TetR"/>
</dbReference>
<evidence type="ECO:0000256" key="3">
    <source>
        <dbReference type="ARBA" id="ARBA00023163"/>
    </source>
</evidence>